<dbReference type="SUPFAM" id="SSF52172">
    <property type="entry name" value="CheY-like"/>
    <property type="match status" value="1"/>
</dbReference>
<keyword evidence="5" id="KW-0808">Transferase</keyword>
<dbReference type="Proteomes" id="UP000001338">
    <property type="component" value="Unassembled WGS sequence"/>
</dbReference>
<dbReference type="InterPro" id="IPR005467">
    <property type="entry name" value="His_kinase_dom"/>
</dbReference>
<dbReference type="FunFam" id="3.30.565.10:FF:000010">
    <property type="entry name" value="Sensor histidine kinase RcsC"/>
    <property type="match status" value="1"/>
</dbReference>
<dbReference type="SMART" id="SM00448">
    <property type="entry name" value="REC"/>
    <property type="match status" value="1"/>
</dbReference>
<keyword evidence="7" id="KW-0547">Nucleotide-binding</keyword>
<gene>
    <name evidence="16" type="ORF">LEP1GSC036_3873</name>
</gene>
<dbReference type="CDD" id="cd16922">
    <property type="entry name" value="HATPase_EvgS-ArcB-TorS-like"/>
    <property type="match status" value="1"/>
</dbReference>
<evidence type="ECO:0000256" key="6">
    <source>
        <dbReference type="ARBA" id="ARBA00022692"/>
    </source>
</evidence>
<dbReference type="SMART" id="SM00388">
    <property type="entry name" value="HisKA"/>
    <property type="match status" value="1"/>
</dbReference>
<evidence type="ECO:0000256" key="3">
    <source>
        <dbReference type="ARBA" id="ARBA00012438"/>
    </source>
</evidence>
<evidence type="ECO:0000256" key="12">
    <source>
        <dbReference type="ARBA" id="ARBA00023136"/>
    </source>
</evidence>
<evidence type="ECO:0000256" key="11">
    <source>
        <dbReference type="ARBA" id="ARBA00023012"/>
    </source>
</evidence>
<dbReference type="AlphaFoldDB" id="A0A828Z1W5"/>
<comment type="subcellular location">
    <subcellularLocation>
        <location evidence="2">Membrane</location>
    </subcellularLocation>
</comment>
<keyword evidence="4 13" id="KW-0597">Phosphoprotein</keyword>
<feature type="domain" description="Histidine kinase" evidence="14">
    <location>
        <begin position="192"/>
        <end position="414"/>
    </location>
</feature>
<dbReference type="GO" id="GO:0000155">
    <property type="term" value="F:phosphorelay sensor kinase activity"/>
    <property type="evidence" value="ECO:0007669"/>
    <property type="project" value="InterPro"/>
</dbReference>
<protein>
    <recommendedName>
        <fullName evidence="3">histidine kinase</fullName>
        <ecNumber evidence="3">2.7.13.3</ecNumber>
    </recommendedName>
</protein>
<dbReference type="InterPro" id="IPR011006">
    <property type="entry name" value="CheY-like_superfamily"/>
</dbReference>
<dbReference type="FunFam" id="1.10.287.130:FF:000004">
    <property type="entry name" value="Ethylene receptor 1"/>
    <property type="match status" value="1"/>
</dbReference>
<dbReference type="CDD" id="cd17546">
    <property type="entry name" value="REC_hyHK_CKI1_RcsC-like"/>
    <property type="match status" value="1"/>
</dbReference>
<keyword evidence="8" id="KW-0418">Kinase</keyword>
<dbReference type="InterPro" id="IPR036097">
    <property type="entry name" value="HisK_dim/P_sf"/>
</dbReference>
<dbReference type="SUPFAM" id="SSF55781">
    <property type="entry name" value="GAF domain-like"/>
    <property type="match status" value="1"/>
</dbReference>
<reference evidence="16 17" key="1">
    <citation type="submission" date="2012-10" db="EMBL/GenBank/DDBJ databases">
        <authorList>
            <person name="Harkins D.M."/>
            <person name="Durkin A.S."/>
            <person name="Brinkac L.M."/>
            <person name="Haft D.H."/>
            <person name="Selengut J.D."/>
            <person name="Sanka R."/>
            <person name="DePew J."/>
            <person name="Purushe J."/>
            <person name="Whelen A.C."/>
            <person name="Vinetz J.M."/>
            <person name="Sutton G.G."/>
            <person name="Nierman W.C."/>
            <person name="Fouts D.E."/>
        </authorList>
    </citation>
    <scope>NUCLEOTIDE SEQUENCE [LARGE SCALE GENOMIC DNA]</scope>
    <source>
        <strain evidence="16 17">2006001853</strain>
    </source>
</reference>
<comment type="caution">
    <text evidence="16">The sequence shown here is derived from an EMBL/GenBank/DDBJ whole genome shotgun (WGS) entry which is preliminary data.</text>
</comment>
<dbReference type="PRINTS" id="PR00344">
    <property type="entry name" value="BCTRLSENSOR"/>
</dbReference>
<dbReference type="Pfam" id="PF01590">
    <property type="entry name" value="GAF"/>
    <property type="match status" value="1"/>
</dbReference>
<dbReference type="Pfam" id="PF02518">
    <property type="entry name" value="HATPase_c"/>
    <property type="match status" value="1"/>
</dbReference>
<dbReference type="SUPFAM" id="SSF47384">
    <property type="entry name" value="Homodimeric domain of signal transducing histidine kinase"/>
    <property type="match status" value="1"/>
</dbReference>
<evidence type="ECO:0000256" key="5">
    <source>
        <dbReference type="ARBA" id="ARBA00022679"/>
    </source>
</evidence>
<name>A0A828Z1W5_9LEPT</name>
<dbReference type="PROSITE" id="PS50110">
    <property type="entry name" value="RESPONSE_REGULATORY"/>
    <property type="match status" value="1"/>
</dbReference>
<dbReference type="InterPro" id="IPR036890">
    <property type="entry name" value="HATPase_C_sf"/>
</dbReference>
<dbReference type="Pfam" id="PF00072">
    <property type="entry name" value="Response_reg"/>
    <property type="match status" value="1"/>
</dbReference>
<keyword evidence="10" id="KW-1133">Transmembrane helix</keyword>
<dbReference type="PANTHER" id="PTHR45339:SF1">
    <property type="entry name" value="HYBRID SIGNAL TRANSDUCTION HISTIDINE KINASE J"/>
    <property type="match status" value="1"/>
</dbReference>
<dbReference type="PANTHER" id="PTHR45339">
    <property type="entry name" value="HYBRID SIGNAL TRANSDUCTION HISTIDINE KINASE J"/>
    <property type="match status" value="1"/>
</dbReference>
<dbReference type="CDD" id="cd00082">
    <property type="entry name" value="HisKA"/>
    <property type="match status" value="1"/>
</dbReference>
<evidence type="ECO:0000256" key="8">
    <source>
        <dbReference type="ARBA" id="ARBA00022777"/>
    </source>
</evidence>
<evidence type="ECO:0000256" key="10">
    <source>
        <dbReference type="ARBA" id="ARBA00022989"/>
    </source>
</evidence>
<evidence type="ECO:0000313" key="16">
    <source>
        <dbReference type="EMBL" id="EKR64243.1"/>
    </source>
</evidence>
<evidence type="ECO:0000256" key="9">
    <source>
        <dbReference type="ARBA" id="ARBA00022840"/>
    </source>
</evidence>
<evidence type="ECO:0000256" key="4">
    <source>
        <dbReference type="ARBA" id="ARBA00022553"/>
    </source>
</evidence>
<dbReference type="InterPro" id="IPR029016">
    <property type="entry name" value="GAF-like_dom_sf"/>
</dbReference>
<keyword evidence="6" id="KW-0812">Transmembrane</keyword>
<dbReference type="InterPro" id="IPR003594">
    <property type="entry name" value="HATPase_dom"/>
</dbReference>
<evidence type="ECO:0000256" key="7">
    <source>
        <dbReference type="ARBA" id="ARBA00022741"/>
    </source>
</evidence>
<dbReference type="PROSITE" id="PS50109">
    <property type="entry name" value="HIS_KIN"/>
    <property type="match status" value="1"/>
</dbReference>
<evidence type="ECO:0000256" key="2">
    <source>
        <dbReference type="ARBA" id="ARBA00004370"/>
    </source>
</evidence>
<dbReference type="EMBL" id="AFLV02000049">
    <property type="protein sequence ID" value="EKR64243.1"/>
    <property type="molecule type" value="Genomic_DNA"/>
</dbReference>
<dbReference type="SMART" id="SM00065">
    <property type="entry name" value="GAF"/>
    <property type="match status" value="1"/>
</dbReference>
<evidence type="ECO:0000313" key="17">
    <source>
        <dbReference type="Proteomes" id="UP000001338"/>
    </source>
</evidence>
<evidence type="ECO:0000256" key="1">
    <source>
        <dbReference type="ARBA" id="ARBA00000085"/>
    </source>
</evidence>
<dbReference type="RefSeq" id="WP_004499741.1">
    <property type="nucleotide sequence ID" value="NZ_AFLV02000049.1"/>
</dbReference>
<dbReference type="EC" id="2.7.13.3" evidence="3"/>
<dbReference type="Gene3D" id="3.40.50.2300">
    <property type="match status" value="1"/>
</dbReference>
<dbReference type="InterPro" id="IPR004358">
    <property type="entry name" value="Sig_transdc_His_kin-like_C"/>
</dbReference>
<dbReference type="Gene3D" id="3.30.565.10">
    <property type="entry name" value="Histidine kinase-like ATPase, C-terminal domain"/>
    <property type="match status" value="1"/>
</dbReference>
<accession>A0A828Z1W5</accession>
<keyword evidence="11" id="KW-0902">Two-component regulatory system</keyword>
<dbReference type="GO" id="GO:0016020">
    <property type="term" value="C:membrane"/>
    <property type="evidence" value="ECO:0007669"/>
    <property type="project" value="UniProtKB-SubCell"/>
</dbReference>
<comment type="catalytic activity">
    <reaction evidence="1">
        <text>ATP + protein L-histidine = ADP + protein N-phospho-L-histidine.</text>
        <dbReference type="EC" id="2.7.13.3"/>
    </reaction>
</comment>
<dbReference type="InterPro" id="IPR003661">
    <property type="entry name" value="HisK_dim/P_dom"/>
</dbReference>
<organism evidence="16 17">
    <name type="scientific">Leptospira weilii str. 2006001853</name>
    <dbReference type="NCBI Taxonomy" id="1001589"/>
    <lineage>
        <taxon>Bacteria</taxon>
        <taxon>Pseudomonadati</taxon>
        <taxon>Spirochaetota</taxon>
        <taxon>Spirochaetia</taxon>
        <taxon>Leptospirales</taxon>
        <taxon>Leptospiraceae</taxon>
        <taxon>Leptospira</taxon>
    </lineage>
</organism>
<proteinExistence type="predicted"/>
<keyword evidence="12" id="KW-0472">Membrane</keyword>
<dbReference type="GO" id="GO:0005524">
    <property type="term" value="F:ATP binding"/>
    <property type="evidence" value="ECO:0007669"/>
    <property type="project" value="UniProtKB-KW"/>
</dbReference>
<dbReference type="Gene3D" id="3.30.450.40">
    <property type="match status" value="1"/>
</dbReference>
<evidence type="ECO:0000256" key="13">
    <source>
        <dbReference type="PROSITE-ProRule" id="PRU00169"/>
    </source>
</evidence>
<dbReference type="InterPro" id="IPR001789">
    <property type="entry name" value="Sig_transdc_resp-reg_receiver"/>
</dbReference>
<sequence>METSKNHSAPIPFNEKERLDALHSYRIINTIPEEKFDSLTQIAAYICDSPFVLISLIDTNRLWFKSKIGMNISEIPRDISFCQYTIIQDEIFEIENALKDERFQNNPFVLGPPYIRFYAGTPLKTPEGFNVGTLCVFDTEPKSLNSRQKMILKVLSDQVIANFELIKKNRELVLVHEKKEEFQKSKSQFFANMSHEIRTPVHGILGVTGLLSETKLQPEQKEYVDIIRRNGNLLLNLLNDILDFSKLESSHMKIEIIAFDLMDLLRDVFYLFETYAKRKNLEFKMVGDQPSSLIISTDPNRLKQILVNLVSNAFKFTEKGSVSIEFEFDIKSDSKQCDIRIRVKDTGIGIPEQKLKELFQAYTQMDTSVSRKYGGTGLGLAISKGLAEMMNFKLTAQSVINRGSVFEISGRIPLAERSEVNFELKKLNPDTNGTSIQDLRILVAEDNETNQMLIKKVLEKLGYEPVIVSNGIEALHHIETKGTDVFFLDIQMPELSGIETAKILTQHTNQSIRPYIIAMTANASQEDKEECLASGINEYISKPFRKEEIADLLNHFIARKNSKT</sequence>
<keyword evidence="9" id="KW-0067">ATP-binding</keyword>
<dbReference type="InterPro" id="IPR003018">
    <property type="entry name" value="GAF"/>
</dbReference>
<dbReference type="Pfam" id="PF00512">
    <property type="entry name" value="HisKA"/>
    <property type="match status" value="1"/>
</dbReference>
<dbReference type="SUPFAM" id="SSF55874">
    <property type="entry name" value="ATPase domain of HSP90 chaperone/DNA topoisomerase II/histidine kinase"/>
    <property type="match status" value="1"/>
</dbReference>
<feature type="modified residue" description="4-aspartylphosphate" evidence="13">
    <location>
        <position position="489"/>
    </location>
</feature>
<evidence type="ECO:0000259" key="14">
    <source>
        <dbReference type="PROSITE" id="PS50109"/>
    </source>
</evidence>
<dbReference type="SMART" id="SM00387">
    <property type="entry name" value="HATPase_c"/>
    <property type="match status" value="1"/>
</dbReference>
<dbReference type="Gene3D" id="1.10.287.130">
    <property type="match status" value="1"/>
</dbReference>
<feature type="domain" description="Response regulatory" evidence="15">
    <location>
        <begin position="440"/>
        <end position="557"/>
    </location>
</feature>
<evidence type="ECO:0000259" key="15">
    <source>
        <dbReference type="PROSITE" id="PS50110"/>
    </source>
</evidence>